<protein>
    <submittedName>
        <fullName evidence="1">Uncharacterized protein</fullName>
    </submittedName>
</protein>
<dbReference type="EMBL" id="JAODUO010001457">
    <property type="protein sequence ID" value="KAK2163508.1"/>
    <property type="molecule type" value="Genomic_DNA"/>
</dbReference>
<accession>A0AAD9NCG7</accession>
<organism evidence="1 2">
    <name type="scientific">Ridgeia piscesae</name>
    <name type="common">Tubeworm</name>
    <dbReference type="NCBI Taxonomy" id="27915"/>
    <lineage>
        <taxon>Eukaryota</taxon>
        <taxon>Metazoa</taxon>
        <taxon>Spiralia</taxon>
        <taxon>Lophotrochozoa</taxon>
        <taxon>Annelida</taxon>
        <taxon>Polychaeta</taxon>
        <taxon>Sedentaria</taxon>
        <taxon>Canalipalpata</taxon>
        <taxon>Sabellida</taxon>
        <taxon>Siboglinidae</taxon>
        <taxon>Ridgeia</taxon>
    </lineage>
</organism>
<evidence type="ECO:0000313" key="2">
    <source>
        <dbReference type="Proteomes" id="UP001209878"/>
    </source>
</evidence>
<proteinExistence type="predicted"/>
<dbReference type="Proteomes" id="UP001209878">
    <property type="component" value="Unassembled WGS sequence"/>
</dbReference>
<reference evidence="1" key="1">
    <citation type="journal article" date="2023" name="Mol. Biol. Evol.">
        <title>Third-Generation Sequencing Reveals the Adaptive Role of the Epigenome in Three Deep-Sea Polychaetes.</title>
        <authorList>
            <person name="Perez M."/>
            <person name="Aroh O."/>
            <person name="Sun Y."/>
            <person name="Lan Y."/>
            <person name="Juniper S.K."/>
            <person name="Young C.R."/>
            <person name="Angers B."/>
            <person name="Qian P.Y."/>
        </authorList>
    </citation>
    <scope>NUCLEOTIDE SEQUENCE</scope>
    <source>
        <strain evidence="1">R07B-5</strain>
    </source>
</reference>
<evidence type="ECO:0000313" key="1">
    <source>
        <dbReference type="EMBL" id="KAK2163508.1"/>
    </source>
</evidence>
<keyword evidence="2" id="KW-1185">Reference proteome</keyword>
<dbReference type="AlphaFoldDB" id="A0AAD9NCG7"/>
<name>A0AAD9NCG7_RIDPI</name>
<sequence length="199" mass="21965">MLLPPTDTNLYLHVRCAHLQMLFWKAADQQRPPDVPISVYGWKIADGITCPVIDSGPPGPPLLMNVICFRCRAKDMACKESNCSCYREKLSCTIYCLCTAGSPLKGYSWQLDLKAESVELVGPGELGFQGELLGKLVVFSHFVLAETGILLYTRYKCKAGSSVSSQQKAEKVKMAKQLFAVLAVSCLCRLRLGQIQAQQ</sequence>
<gene>
    <name evidence="1" type="ORF">NP493_1458g00017</name>
</gene>
<comment type="caution">
    <text evidence="1">The sequence shown here is derived from an EMBL/GenBank/DDBJ whole genome shotgun (WGS) entry which is preliminary data.</text>
</comment>